<evidence type="ECO:0000259" key="1">
    <source>
        <dbReference type="Pfam" id="PF09949"/>
    </source>
</evidence>
<protein>
    <submittedName>
        <fullName evidence="2">App1 family protein</fullName>
    </submittedName>
</protein>
<evidence type="ECO:0000313" key="3">
    <source>
        <dbReference type="Proteomes" id="UP001501475"/>
    </source>
</evidence>
<sequence length="362" mass="39804">MASPHAAALIEDRWNRLKMAALSDRGYGTQIITYTGYGSTGSVRILARTLMSRRRDPESADATASDLELHHAMYARRGWRSFFTAPAIGVPVRITIGDRTVHTRTDRAGILDVTIADHGLAPGWREATIGAAGARDASAPVLVIDPDETFGIVSDIDDTVIKTMLPRPLIAAWNTFVRHEGTRSAVPGMATMYRDLLAENPGAPIIYVSTGAWNTVPTLTRFLRSRGYPLGPLLMTDWGPTNTGWFRSGQDHKRAALHRLARELPKIVWVLVGDDGQHDPAIYGEFAEQRPERVRAIAIRRLSATEQLLSHFTPLANDELGPNRRRLAQVPICRASDGYGLLRLLQVALGKLPVPSDVVVEE</sequence>
<feature type="domain" description="Phosphatidate phosphatase APP1 catalytic" evidence="1">
    <location>
        <begin position="150"/>
        <end position="301"/>
    </location>
</feature>
<dbReference type="PANTHER" id="PTHR28208:SF3">
    <property type="entry name" value="PHOSPHATIDATE PHOSPHATASE APP1"/>
    <property type="match status" value="1"/>
</dbReference>
<dbReference type="Proteomes" id="UP001501475">
    <property type="component" value="Unassembled WGS sequence"/>
</dbReference>
<dbReference type="Pfam" id="PF09949">
    <property type="entry name" value="APP1_cat"/>
    <property type="match status" value="1"/>
</dbReference>
<name>A0ABN2K2L5_9MICO</name>
<reference evidence="2 3" key="1">
    <citation type="journal article" date="2019" name="Int. J. Syst. Evol. Microbiol.">
        <title>The Global Catalogue of Microorganisms (GCM) 10K type strain sequencing project: providing services to taxonomists for standard genome sequencing and annotation.</title>
        <authorList>
            <consortium name="The Broad Institute Genomics Platform"/>
            <consortium name="The Broad Institute Genome Sequencing Center for Infectious Disease"/>
            <person name="Wu L."/>
            <person name="Ma J."/>
        </authorList>
    </citation>
    <scope>NUCLEOTIDE SEQUENCE [LARGE SCALE GENOMIC DNA]</scope>
    <source>
        <strain evidence="2 3">JCM 15591</strain>
    </source>
</reference>
<dbReference type="RefSeq" id="WP_344061559.1">
    <property type="nucleotide sequence ID" value="NZ_BAAAPN010000014.1"/>
</dbReference>
<comment type="caution">
    <text evidence="2">The sequence shown here is derived from an EMBL/GenBank/DDBJ whole genome shotgun (WGS) entry which is preliminary data.</text>
</comment>
<accession>A0ABN2K2L5</accession>
<dbReference type="InterPro" id="IPR019236">
    <property type="entry name" value="APP1_cat"/>
</dbReference>
<gene>
    <name evidence="2" type="ORF">GCM10009810_04690</name>
</gene>
<proteinExistence type="predicted"/>
<keyword evidence="3" id="KW-1185">Reference proteome</keyword>
<organism evidence="2 3">
    <name type="scientific">Nostocoides vanveenii</name>
    <dbReference type="NCBI Taxonomy" id="330835"/>
    <lineage>
        <taxon>Bacteria</taxon>
        <taxon>Bacillati</taxon>
        <taxon>Actinomycetota</taxon>
        <taxon>Actinomycetes</taxon>
        <taxon>Micrococcales</taxon>
        <taxon>Intrasporangiaceae</taxon>
        <taxon>Nostocoides</taxon>
    </lineage>
</organism>
<evidence type="ECO:0000313" key="2">
    <source>
        <dbReference type="EMBL" id="GAA1747150.1"/>
    </source>
</evidence>
<dbReference type="PANTHER" id="PTHR28208">
    <property type="entry name" value="PHOSPHATIDATE PHOSPHATASE APP1"/>
    <property type="match status" value="1"/>
</dbReference>
<dbReference type="InterPro" id="IPR052935">
    <property type="entry name" value="Mg2+_PAP"/>
</dbReference>
<dbReference type="EMBL" id="BAAAPN010000014">
    <property type="protein sequence ID" value="GAA1747150.1"/>
    <property type="molecule type" value="Genomic_DNA"/>
</dbReference>